<reference evidence="1 2" key="1">
    <citation type="submission" date="2024-08" db="EMBL/GenBank/DDBJ databases">
        <authorList>
            <person name="Ishaq N."/>
        </authorList>
    </citation>
    <scope>NUCLEOTIDE SEQUENCE [LARGE SCALE GENOMIC DNA]</scope>
    <source>
        <strain evidence="1 2">DSM 18651</strain>
    </source>
</reference>
<comment type="caution">
    <text evidence="1">The sequence shown here is derived from an EMBL/GenBank/DDBJ whole genome shotgun (WGS) entry which is preliminary data.</text>
</comment>
<gene>
    <name evidence="1" type="ORF">ACCI49_19285</name>
</gene>
<accession>A0ABV4P474</accession>
<evidence type="ECO:0000313" key="1">
    <source>
        <dbReference type="EMBL" id="MFA0813052.1"/>
    </source>
</evidence>
<dbReference type="RefSeq" id="WP_371840800.1">
    <property type="nucleotide sequence ID" value="NZ_JBGMEK010000068.1"/>
</dbReference>
<proteinExistence type="predicted"/>
<dbReference type="EMBL" id="JBGMEK010000068">
    <property type="protein sequence ID" value="MFA0813052.1"/>
    <property type="molecule type" value="Genomic_DNA"/>
</dbReference>
<evidence type="ECO:0000313" key="2">
    <source>
        <dbReference type="Proteomes" id="UP001569428"/>
    </source>
</evidence>
<keyword evidence="2" id="KW-1185">Reference proteome</keyword>
<name>A0ABV4P474_9GAMM</name>
<sequence>MANRNSQPVLPEHHLQISDIQYAHYTQGDGLTVLGPDFEVLCFLHEEGAQLGHHPAYLQVMESLDEAIHQLDFLSLALNPGSHLELSPDVQLGLCSILRKLRSLLANH</sequence>
<protein>
    <submittedName>
        <fullName evidence="1">Uncharacterized protein</fullName>
    </submittedName>
</protein>
<organism evidence="1 2">
    <name type="scientific">Microbulbifer epialgicus</name>
    <dbReference type="NCBI Taxonomy" id="393907"/>
    <lineage>
        <taxon>Bacteria</taxon>
        <taxon>Pseudomonadati</taxon>
        <taxon>Pseudomonadota</taxon>
        <taxon>Gammaproteobacteria</taxon>
        <taxon>Cellvibrionales</taxon>
        <taxon>Microbulbiferaceae</taxon>
        <taxon>Microbulbifer</taxon>
    </lineage>
</organism>
<dbReference type="Proteomes" id="UP001569428">
    <property type="component" value="Unassembled WGS sequence"/>
</dbReference>